<name>A0A845SYY7_9GAMM</name>
<evidence type="ECO:0000256" key="3">
    <source>
        <dbReference type="ARBA" id="ARBA00022597"/>
    </source>
</evidence>
<accession>A0A845SYY7</accession>
<dbReference type="PROSITE" id="PS51100">
    <property type="entry name" value="PTS_EIIB_TYPE_3"/>
    <property type="match status" value="1"/>
</dbReference>
<comment type="caution">
    <text evidence="9">The sequence shown here is derived from an EMBL/GenBank/DDBJ whole genome shotgun (WGS) entry which is preliminary data.</text>
</comment>
<keyword evidence="4" id="KW-0808">Transferase</keyword>
<proteinExistence type="predicted"/>
<dbReference type="GO" id="GO:0008982">
    <property type="term" value="F:protein-N(PI)-phosphohistidine-sugar phosphotransferase activity"/>
    <property type="evidence" value="ECO:0007669"/>
    <property type="project" value="InterPro"/>
</dbReference>
<dbReference type="CDD" id="cd05564">
    <property type="entry name" value="PTS_IIB_chitobiose_lichenan"/>
    <property type="match status" value="1"/>
</dbReference>
<keyword evidence="5" id="KW-0598">Phosphotransferase system</keyword>
<dbReference type="GO" id="GO:0016301">
    <property type="term" value="F:kinase activity"/>
    <property type="evidence" value="ECO:0007669"/>
    <property type="project" value="UniProtKB-KW"/>
</dbReference>
<dbReference type="PANTHER" id="PTHR34581">
    <property type="entry name" value="PTS SYSTEM N,N'-DIACETYLCHITOBIOSE-SPECIFIC EIIB COMPONENT"/>
    <property type="match status" value="1"/>
</dbReference>
<evidence type="ECO:0000256" key="6">
    <source>
        <dbReference type="ARBA" id="ARBA00022777"/>
    </source>
</evidence>
<dbReference type="Proteomes" id="UP000461443">
    <property type="component" value="Unassembled WGS sequence"/>
</dbReference>
<dbReference type="Gene3D" id="3.40.50.2300">
    <property type="match status" value="1"/>
</dbReference>
<dbReference type="PANTHER" id="PTHR34581:SF2">
    <property type="entry name" value="PTS SYSTEM N,N'-DIACETYLCHITOBIOSE-SPECIFIC EIIB COMPONENT"/>
    <property type="match status" value="1"/>
</dbReference>
<keyword evidence="1" id="KW-0813">Transport</keyword>
<evidence type="ECO:0000313" key="10">
    <source>
        <dbReference type="Proteomes" id="UP000461443"/>
    </source>
</evidence>
<dbReference type="InterPro" id="IPR051819">
    <property type="entry name" value="PTS_sugar-specific_EIIB"/>
</dbReference>
<keyword evidence="3 9" id="KW-0762">Sugar transport</keyword>
<evidence type="ECO:0000313" key="9">
    <source>
        <dbReference type="EMBL" id="NDL66015.1"/>
    </source>
</evidence>
<dbReference type="AlphaFoldDB" id="A0A845SYY7"/>
<protein>
    <submittedName>
        <fullName evidence="9">PTS sugar transporter subunit IIB</fullName>
    </submittedName>
</protein>
<feature type="modified residue" description="Phosphocysteine; by EIIA" evidence="7">
    <location>
        <position position="10"/>
    </location>
</feature>
<dbReference type="EMBL" id="WUBS01000029">
    <property type="protein sequence ID" value="NDL66015.1"/>
    <property type="molecule type" value="Genomic_DNA"/>
</dbReference>
<dbReference type="RefSeq" id="WP_162368720.1">
    <property type="nucleotide sequence ID" value="NZ_WUBS01000029.1"/>
</dbReference>
<keyword evidence="2" id="KW-0597">Phosphoprotein</keyword>
<reference evidence="9 10" key="2">
    <citation type="submission" date="2020-02" db="EMBL/GenBank/DDBJ databases">
        <title>The new genus of Enterobacteriales.</title>
        <authorList>
            <person name="Kim I.S."/>
        </authorList>
    </citation>
    <scope>NUCLEOTIDE SEQUENCE [LARGE SCALE GENOMIC DNA]</scope>
    <source>
        <strain evidence="9 10">SAP-6</strain>
    </source>
</reference>
<keyword evidence="6" id="KW-0418">Kinase</keyword>
<dbReference type="SUPFAM" id="SSF52794">
    <property type="entry name" value="PTS system IIB component-like"/>
    <property type="match status" value="1"/>
</dbReference>
<gene>
    <name evidence="9" type="ORF">GRH90_25145</name>
</gene>
<evidence type="ECO:0000256" key="4">
    <source>
        <dbReference type="ARBA" id="ARBA00022679"/>
    </source>
</evidence>
<feature type="domain" description="PTS EIIB type-3" evidence="8">
    <location>
        <begin position="3"/>
        <end position="105"/>
    </location>
</feature>
<reference evidence="9 10" key="1">
    <citation type="submission" date="2019-12" db="EMBL/GenBank/DDBJ databases">
        <authorList>
            <person name="Lee S.D."/>
        </authorList>
    </citation>
    <scope>NUCLEOTIDE SEQUENCE [LARGE SCALE GENOMIC DNA]</scope>
    <source>
        <strain evidence="9 10">SAP-6</strain>
    </source>
</reference>
<sequence>MSQRTVMLVCNAGMSTSMLVSKMKKNAEERGVDIDIFAISSVSFEEEIANRQIDVILLGPQVKYMKQQFSERVSDKKIPVEVIPMVDYGTMNGSKVLDFALGLMP</sequence>
<evidence type="ECO:0000256" key="5">
    <source>
        <dbReference type="ARBA" id="ARBA00022683"/>
    </source>
</evidence>
<evidence type="ECO:0000256" key="1">
    <source>
        <dbReference type="ARBA" id="ARBA00022448"/>
    </source>
</evidence>
<evidence type="ECO:0000256" key="2">
    <source>
        <dbReference type="ARBA" id="ARBA00022553"/>
    </source>
</evidence>
<organism evidence="9 10">
    <name type="scientific">Acerihabitans arboris</name>
    <dbReference type="NCBI Taxonomy" id="2691583"/>
    <lineage>
        <taxon>Bacteria</taxon>
        <taxon>Pseudomonadati</taxon>
        <taxon>Pseudomonadota</taxon>
        <taxon>Gammaproteobacteria</taxon>
        <taxon>Enterobacterales</taxon>
        <taxon>Pectobacteriaceae</taxon>
        <taxon>Acerihabitans</taxon>
    </lineage>
</organism>
<dbReference type="GO" id="GO:0009401">
    <property type="term" value="P:phosphoenolpyruvate-dependent sugar phosphotransferase system"/>
    <property type="evidence" value="ECO:0007669"/>
    <property type="project" value="UniProtKB-KW"/>
</dbReference>
<dbReference type="InterPro" id="IPR013012">
    <property type="entry name" value="PTS_EIIB_3"/>
</dbReference>
<evidence type="ECO:0000256" key="7">
    <source>
        <dbReference type="PROSITE-ProRule" id="PRU00423"/>
    </source>
</evidence>
<dbReference type="InterPro" id="IPR003501">
    <property type="entry name" value="PTS_EIIB_2/3"/>
</dbReference>
<dbReference type="Pfam" id="PF02302">
    <property type="entry name" value="PTS_IIB"/>
    <property type="match status" value="1"/>
</dbReference>
<keyword evidence="10" id="KW-1185">Reference proteome</keyword>
<dbReference type="InterPro" id="IPR036095">
    <property type="entry name" value="PTS_EIIB-like_sf"/>
</dbReference>
<evidence type="ECO:0000259" key="8">
    <source>
        <dbReference type="PROSITE" id="PS51100"/>
    </source>
</evidence>